<keyword evidence="3" id="KW-1185">Reference proteome</keyword>
<proteinExistence type="predicted"/>
<gene>
    <name evidence="2" type="ORF">PoB_006154200</name>
</gene>
<evidence type="ECO:0000313" key="3">
    <source>
        <dbReference type="Proteomes" id="UP000735302"/>
    </source>
</evidence>
<organism evidence="2 3">
    <name type="scientific">Plakobranchus ocellatus</name>
    <dbReference type="NCBI Taxonomy" id="259542"/>
    <lineage>
        <taxon>Eukaryota</taxon>
        <taxon>Metazoa</taxon>
        <taxon>Spiralia</taxon>
        <taxon>Lophotrochozoa</taxon>
        <taxon>Mollusca</taxon>
        <taxon>Gastropoda</taxon>
        <taxon>Heterobranchia</taxon>
        <taxon>Euthyneura</taxon>
        <taxon>Panpulmonata</taxon>
        <taxon>Sacoglossa</taxon>
        <taxon>Placobranchoidea</taxon>
        <taxon>Plakobranchidae</taxon>
        <taxon>Plakobranchus</taxon>
    </lineage>
</organism>
<protein>
    <submittedName>
        <fullName evidence="2">Uncharacterized protein</fullName>
    </submittedName>
</protein>
<name>A0AAV4CT08_9GAST</name>
<accession>A0AAV4CT08</accession>
<feature type="region of interest" description="Disordered" evidence="1">
    <location>
        <begin position="1"/>
        <end position="25"/>
    </location>
</feature>
<dbReference type="AlphaFoldDB" id="A0AAV4CT08"/>
<evidence type="ECO:0000313" key="2">
    <source>
        <dbReference type="EMBL" id="GFO35037.1"/>
    </source>
</evidence>
<sequence length="68" mass="7492">MPTSHAGNRTPAAASETPKRGYYSQTKLPNVNNMAASIVQPFLAVQRNCLVAAKRHYRPSPGFRVLDH</sequence>
<dbReference type="EMBL" id="BLXT01006951">
    <property type="protein sequence ID" value="GFO35037.1"/>
    <property type="molecule type" value="Genomic_DNA"/>
</dbReference>
<dbReference type="Proteomes" id="UP000735302">
    <property type="component" value="Unassembled WGS sequence"/>
</dbReference>
<evidence type="ECO:0000256" key="1">
    <source>
        <dbReference type="SAM" id="MobiDB-lite"/>
    </source>
</evidence>
<comment type="caution">
    <text evidence="2">The sequence shown here is derived from an EMBL/GenBank/DDBJ whole genome shotgun (WGS) entry which is preliminary data.</text>
</comment>
<reference evidence="2 3" key="1">
    <citation type="journal article" date="2021" name="Elife">
        <title>Chloroplast acquisition without the gene transfer in kleptoplastic sea slugs, Plakobranchus ocellatus.</title>
        <authorList>
            <person name="Maeda T."/>
            <person name="Takahashi S."/>
            <person name="Yoshida T."/>
            <person name="Shimamura S."/>
            <person name="Takaki Y."/>
            <person name="Nagai Y."/>
            <person name="Toyoda A."/>
            <person name="Suzuki Y."/>
            <person name="Arimoto A."/>
            <person name="Ishii H."/>
            <person name="Satoh N."/>
            <person name="Nishiyama T."/>
            <person name="Hasebe M."/>
            <person name="Maruyama T."/>
            <person name="Minagawa J."/>
            <person name="Obokata J."/>
            <person name="Shigenobu S."/>
        </authorList>
    </citation>
    <scope>NUCLEOTIDE SEQUENCE [LARGE SCALE GENOMIC DNA]</scope>
</reference>